<reference evidence="1" key="1">
    <citation type="submission" date="2009-06" db="EMBL/GenBank/DDBJ databases">
        <title>Complete sequence of chromosome 2 of Variovorax paradoxus S110.</title>
        <authorList>
            <consortium name="US DOE Joint Genome Institute"/>
            <person name="Lucas S."/>
            <person name="Copeland A."/>
            <person name="Lapidus A."/>
            <person name="Glavina del Rio T."/>
            <person name="Tice H."/>
            <person name="Bruce D."/>
            <person name="Goodwin L."/>
            <person name="Pitluck S."/>
            <person name="Chertkov O."/>
            <person name="Brettin T."/>
            <person name="Detter J.C."/>
            <person name="Han C."/>
            <person name="Larimer F."/>
            <person name="Land M."/>
            <person name="Hauser L."/>
            <person name="Kyrpides N."/>
            <person name="Ovchinnikova G."/>
            <person name="Orwin P."/>
            <person name="Leadbetter J.R."/>
            <person name="Spain J.C."/>
            <person name="Han J.I."/>
        </authorList>
    </citation>
    <scope>NUCLEOTIDE SEQUENCE</scope>
    <source>
        <strain evidence="1">S110</strain>
    </source>
</reference>
<dbReference type="KEGG" id="vap:Vapar_6047"/>
<dbReference type="EMBL" id="CP001636">
    <property type="protein sequence ID" value="ACS22614.1"/>
    <property type="molecule type" value="Genomic_DNA"/>
</dbReference>
<protein>
    <submittedName>
        <fullName evidence="1">Uncharacterized protein</fullName>
    </submittedName>
</protein>
<dbReference type="HOGENOM" id="CLU_1234567_0_0_4"/>
<dbReference type="STRING" id="543728.Vapar_6047"/>
<proteinExistence type="predicted"/>
<organism evidence="1">
    <name type="scientific">Variovorax paradoxus (strain S110)</name>
    <dbReference type="NCBI Taxonomy" id="543728"/>
    <lineage>
        <taxon>Bacteria</taxon>
        <taxon>Pseudomonadati</taxon>
        <taxon>Pseudomonadota</taxon>
        <taxon>Betaproteobacteria</taxon>
        <taxon>Burkholderiales</taxon>
        <taxon>Comamonadaceae</taxon>
        <taxon>Variovorax</taxon>
    </lineage>
</organism>
<evidence type="ECO:0000313" key="1">
    <source>
        <dbReference type="EMBL" id="ACS22614.1"/>
    </source>
</evidence>
<sequence>METGFCEPLMGSVAPAVRSLAQRIGAMHAAARQLAIRQPPLRAERLSGIHSPWGHASALTDAWCFLDLCEDPEILDNVERLIGPDIVLWDTELHLEAAAYRRFVETRREGRYWPALPLAGAVVLVAPTAVQKVFFLSLDAIAQNLPVLDPCAPLFVIRYMPGTSQFVRDGRALANWIAMEEQPLINYTTRPLWLVRGEDRAGNDFVTGFAPTVPRWAGIQPEEN</sequence>
<accession>C5D0Y3</accession>
<gene>
    <name evidence="1" type="ordered locus">Vapar_6047</name>
</gene>
<dbReference type="AlphaFoldDB" id="C5D0Y3"/>
<dbReference type="Gene3D" id="2.60.120.620">
    <property type="entry name" value="q2cbj1_9rhob like domain"/>
    <property type="match status" value="1"/>
</dbReference>
<dbReference type="OrthoDB" id="9791262at2"/>
<dbReference type="eggNOG" id="ENOG5033SKE">
    <property type="taxonomic scope" value="Bacteria"/>
</dbReference>
<name>C5D0Y3_VARPS</name>